<organism evidence="4 5">
    <name type="scientific">Discina gigas</name>
    <dbReference type="NCBI Taxonomy" id="1032678"/>
    <lineage>
        <taxon>Eukaryota</taxon>
        <taxon>Fungi</taxon>
        <taxon>Dikarya</taxon>
        <taxon>Ascomycota</taxon>
        <taxon>Pezizomycotina</taxon>
        <taxon>Pezizomycetes</taxon>
        <taxon>Pezizales</taxon>
        <taxon>Discinaceae</taxon>
        <taxon>Discina</taxon>
    </lineage>
</organism>
<dbReference type="EMBL" id="JBBBZM010000003">
    <property type="protein sequence ID" value="KAL0640530.1"/>
    <property type="molecule type" value="Genomic_DNA"/>
</dbReference>
<dbReference type="Gene3D" id="1.20.5.110">
    <property type="match status" value="2"/>
</dbReference>
<dbReference type="Proteomes" id="UP001447188">
    <property type="component" value="Unassembled WGS sequence"/>
</dbReference>
<evidence type="ECO:0000256" key="2">
    <source>
        <dbReference type="SAM" id="MobiDB-lite"/>
    </source>
</evidence>
<dbReference type="PROSITE" id="PS50192">
    <property type="entry name" value="T_SNARE"/>
    <property type="match status" value="1"/>
</dbReference>
<evidence type="ECO:0000256" key="1">
    <source>
        <dbReference type="ARBA" id="ARBA00009480"/>
    </source>
</evidence>
<feature type="compositionally biased region" description="Basic and acidic residues" evidence="2">
    <location>
        <begin position="264"/>
        <end position="299"/>
    </location>
</feature>
<name>A0ABR3GXA6_9PEZI</name>
<dbReference type="CDD" id="cd15886">
    <property type="entry name" value="SNARE_SEC9N"/>
    <property type="match status" value="1"/>
</dbReference>
<feature type="compositionally biased region" description="Basic and acidic residues" evidence="2">
    <location>
        <begin position="7"/>
        <end position="25"/>
    </location>
</feature>
<dbReference type="InterPro" id="IPR000727">
    <property type="entry name" value="T_SNARE_dom"/>
</dbReference>
<feature type="compositionally biased region" description="Low complexity" evidence="2">
    <location>
        <begin position="120"/>
        <end position="139"/>
    </location>
</feature>
<feature type="compositionally biased region" description="Gly residues" evidence="2">
    <location>
        <begin position="140"/>
        <end position="157"/>
    </location>
</feature>
<evidence type="ECO:0000313" key="4">
    <source>
        <dbReference type="EMBL" id="KAL0640530.1"/>
    </source>
</evidence>
<sequence>MGFFGKKSKDVEDTSRNALFGDRKANSPAPSQAPSIAPSTSSGYSSAAPSYNSQPSGGSNPYAAPRSNNAYGAPPSGGSGGYGGGYGGYGAAPAASSGGYGNPGLNRGDSADSGRDQLFGGASQRQQPGQQHGQQQQHSGQGGYGQSSGGYGSGQQGGNDRQLTAEEEEEEDVEAVKQQIRFTKQESVSSTRNALRVAAQAEETGRNTLTRLGAQGERLHNTEKNLDIASNHNRVAEQKARELKTLNGSMFAVHMKNPLASKSRAQEEERRILERHQSDRDEREKTRQFGFESKNRVDNALKSGGNAGPASKMSLAERSKYQFEGDDSDDEKEREIENNLDALGAVTGRLRGLAMATSQEVDRQNIQIDKIMKKSDRVDDQIAVTHNRIKKIH</sequence>
<dbReference type="PANTHER" id="PTHR19305:SF9">
    <property type="entry name" value="SYNAPTOSOMAL-ASSOCIATED PROTEIN 29"/>
    <property type="match status" value="1"/>
</dbReference>
<feature type="compositionally biased region" description="Low complexity" evidence="2">
    <location>
        <begin position="26"/>
        <end position="53"/>
    </location>
</feature>
<keyword evidence="5" id="KW-1185">Reference proteome</keyword>
<accession>A0ABR3GXA6</accession>
<comment type="similarity">
    <text evidence="1">Belongs to the SNAP-25 family.</text>
</comment>
<feature type="region of interest" description="Disordered" evidence="2">
    <location>
        <begin position="257"/>
        <end position="316"/>
    </location>
</feature>
<feature type="domain" description="T-SNARE coiled-coil homology" evidence="3">
    <location>
        <begin position="330"/>
        <end position="392"/>
    </location>
</feature>
<reference evidence="4 5" key="1">
    <citation type="submission" date="2024-02" db="EMBL/GenBank/DDBJ databases">
        <title>Discinaceae phylogenomics.</title>
        <authorList>
            <person name="Dirks A.C."/>
            <person name="James T.Y."/>
        </authorList>
    </citation>
    <scope>NUCLEOTIDE SEQUENCE [LARGE SCALE GENOMIC DNA]</scope>
    <source>
        <strain evidence="4 5">ACD0624</strain>
    </source>
</reference>
<feature type="compositionally biased region" description="Gly residues" evidence="2">
    <location>
        <begin position="75"/>
        <end position="90"/>
    </location>
</feature>
<evidence type="ECO:0000259" key="3">
    <source>
        <dbReference type="PROSITE" id="PS50192"/>
    </source>
</evidence>
<dbReference type="CDD" id="cd15857">
    <property type="entry name" value="SNARE_SEC9C"/>
    <property type="match status" value="1"/>
</dbReference>
<dbReference type="SMART" id="SM00397">
    <property type="entry name" value="t_SNARE"/>
    <property type="match status" value="2"/>
</dbReference>
<protein>
    <submittedName>
        <fullName evidence="4">Protein transport protein S9 plasma membrane t-SNARE</fullName>
    </submittedName>
</protein>
<feature type="region of interest" description="Disordered" evidence="2">
    <location>
        <begin position="1"/>
        <end position="177"/>
    </location>
</feature>
<comment type="caution">
    <text evidence="4">The sequence shown here is derived from an EMBL/GenBank/DDBJ whole genome shotgun (WGS) entry which is preliminary data.</text>
</comment>
<dbReference type="SUPFAM" id="SSF58038">
    <property type="entry name" value="SNARE fusion complex"/>
    <property type="match status" value="2"/>
</dbReference>
<gene>
    <name evidence="4" type="primary">SEC9_1</name>
    <name evidence="4" type="ORF">Q9L58_000501</name>
</gene>
<dbReference type="PANTHER" id="PTHR19305">
    <property type="entry name" value="SYNAPTOSOMAL ASSOCIATED PROTEIN"/>
    <property type="match status" value="1"/>
</dbReference>
<proteinExistence type="inferred from homology"/>
<evidence type="ECO:0000313" key="5">
    <source>
        <dbReference type="Proteomes" id="UP001447188"/>
    </source>
</evidence>